<dbReference type="GO" id="GO:0005773">
    <property type="term" value="C:vacuole"/>
    <property type="evidence" value="ECO:0007669"/>
    <property type="project" value="GOC"/>
</dbReference>
<dbReference type="InterPro" id="IPR046427">
    <property type="entry name" value="Legumain_prodom_sf"/>
</dbReference>
<dbReference type="GO" id="GO:0051603">
    <property type="term" value="P:proteolysis involved in protein catabolic process"/>
    <property type="evidence" value="ECO:0007669"/>
    <property type="project" value="TreeGrafter"/>
</dbReference>
<evidence type="ECO:0000256" key="2">
    <source>
        <dbReference type="ARBA" id="ARBA00009941"/>
    </source>
</evidence>
<dbReference type="EC" id="3.4.22.34" evidence="3"/>
<dbReference type="PRINTS" id="PR00776">
    <property type="entry name" value="HEMOGLOBNASE"/>
</dbReference>
<comment type="similarity">
    <text evidence="2">Belongs to the peptidase C13 family.</text>
</comment>
<feature type="active site" description="Nucleophile" evidence="8">
    <location>
        <position position="176"/>
    </location>
</feature>
<evidence type="ECO:0000313" key="11">
    <source>
        <dbReference type="EMBL" id="CAI2369908.1"/>
    </source>
</evidence>
<keyword evidence="12" id="KW-1185">Reference proteome</keyword>
<dbReference type="PIRSF" id="PIRSF019663">
    <property type="entry name" value="Legumain"/>
    <property type="match status" value="1"/>
</dbReference>
<comment type="catalytic activity">
    <reaction evidence="1">
        <text>Hydrolysis of proteins and small molecule substrates at -Asn-|-Xaa- bonds.</text>
        <dbReference type="EC" id="3.4.22.34"/>
    </reaction>
</comment>
<evidence type="ECO:0000256" key="4">
    <source>
        <dbReference type="ARBA" id="ARBA00022670"/>
    </source>
</evidence>
<name>A0AAD1UI94_EUPCR</name>
<evidence type="ECO:0000256" key="8">
    <source>
        <dbReference type="PIRSR" id="PIRSR019663-1"/>
    </source>
</evidence>
<keyword evidence="7" id="KW-0788">Thiol protease</keyword>
<keyword evidence="5 9" id="KW-0732">Signal</keyword>
<feature type="chain" id="PRO_5042105351" description="legumain" evidence="9">
    <location>
        <begin position="18"/>
        <end position="415"/>
    </location>
</feature>
<evidence type="ECO:0000256" key="3">
    <source>
        <dbReference type="ARBA" id="ARBA00012628"/>
    </source>
</evidence>
<proteinExistence type="inferred from homology"/>
<comment type="caution">
    <text evidence="11">The sequence shown here is derived from an EMBL/GenBank/DDBJ whole genome shotgun (WGS) entry which is preliminary data.</text>
</comment>
<evidence type="ECO:0000313" key="12">
    <source>
        <dbReference type="Proteomes" id="UP001295684"/>
    </source>
</evidence>
<dbReference type="Pfam" id="PF01650">
    <property type="entry name" value="Peptidase_C13"/>
    <property type="match status" value="1"/>
</dbReference>
<dbReference type="InterPro" id="IPR048501">
    <property type="entry name" value="Legum_prodom"/>
</dbReference>
<keyword evidence="6" id="KW-0378">Hydrolase</keyword>
<evidence type="ECO:0000256" key="7">
    <source>
        <dbReference type="ARBA" id="ARBA00022807"/>
    </source>
</evidence>
<feature type="domain" description="Legumain prodomain" evidence="10">
    <location>
        <begin position="357"/>
        <end position="415"/>
    </location>
</feature>
<dbReference type="Proteomes" id="UP001295684">
    <property type="component" value="Unassembled WGS sequence"/>
</dbReference>
<gene>
    <name evidence="11" type="ORF">ECRASSUSDP1_LOCUS11212</name>
</gene>
<dbReference type="Gene3D" id="3.40.50.1460">
    <property type="match status" value="1"/>
</dbReference>
<dbReference type="GO" id="GO:0006624">
    <property type="term" value="P:vacuolar protein processing"/>
    <property type="evidence" value="ECO:0007669"/>
    <property type="project" value="TreeGrafter"/>
</dbReference>
<keyword evidence="4" id="KW-0645">Protease</keyword>
<dbReference type="EMBL" id="CAMPGE010011064">
    <property type="protein sequence ID" value="CAI2369908.1"/>
    <property type="molecule type" value="Genomic_DNA"/>
</dbReference>
<dbReference type="PANTHER" id="PTHR12000:SF42">
    <property type="entry name" value="LEGUMAIN"/>
    <property type="match status" value="1"/>
</dbReference>
<protein>
    <recommendedName>
        <fullName evidence="3">legumain</fullName>
        <ecNumber evidence="3">3.4.22.34</ecNumber>
    </recommendedName>
</protein>
<dbReference type="Gene3D" id="1.10.132.130">
    <property type="match status" value="1"/>
</dbReference>
<feature type="active site" evidence="8">
    <location>
        <position position="135"/>
    </location>
</feature>
<feature type="signal peptide" evidence="9">
    <location>
        <begin position="1"/>
        <end position="17"/>
    </location>
</feature>
<organism evidence="11 12">
    <name type="scientific">Euplotes crassus</name>
    <dbReference type="NCBI Taxonomy" id="5936"/>
    <lineage>
        <taxon>Eukaryota</taxon>
        <taxon>Sar</taxon>
        <taxon>Alveolata</taxon>
        <taxon>Ciliophora</taxon>
        <taxon>Intramacronucleata</taxon>
        <taxon>Spirotrichea</taxon>
        <taxon>Hypotrichia</taxon>
        <taxon>Euplotida</taxon>
        <taxon>Euplotidae</taxon>
        <taxon>Moneuplotes</taxon>
    </lineage>
</organism>
<dbReference type="InterPro" id="IPR001096">
    <property type="entry name" value="Peptidase_C13"/>
</dbReference>
<dbReference type="AlphaFoldDB" id="A0AAD1UI94"/>
<dbReference type="GO" id="GO:0004197">
    <property type="term" value="F:cysteine-type endopeptidase activity"/>
    <property type="evidence" value="ECO:0007669"/>
    <property type="project" value="UniProtKB-EC"/>
</dbReference>
<evidence type="ECO:0000256" key="6">
    <source>
        <dbReference type="ARBA" id="ARBA00022801"/>
    </source>
</evidence>
<evidence type="ECO:0000256" key="9">
    <source>
        <dbReference type="SAM" id="SignalP"/>
    </source>
</evidence>
<dbReference type="Pfam" id="PF20985">
    <property type="entry name" value="Legum_prodom"/>
    <property type="match status" value="1"/>
</dbReference>
<dbReference type="PANTHER" id="PTHR12000">
    <property type="entry name" value="HEMOGLOBINASE FAMILY MEMBER"/>
    <property type="match status" value="1"/>
</dbReference>
<accession>A0AAD1UI94</accession>
<evidence type="ECO:0000256" key="5">
    <source>
        <dbReference type="ARBA" id="ARBA00022729"/>
    </source>
</evidence>
<reference evidence="11" key="1">
    <citation type="submission" date="2023-07" db="EMBL/GenBank/DDBJ databases">
        <authorList>
            <consortium name="AG Swart"/>
            <person name="Singh M."/>
            <person name="Singh A."/>
            <person name="Seah K."/>
            <person name="Emmerich C."/>
        </authorList>
    </citation>
    <scope>NUCLEOTIDE SEQUENCE</scope>
    <source>
        <strain evidence="11">DP1</strain>
    </source>
</reference>
<evidence type="ECO:0000256" key="1">
    <source>
        <dbReference type="ARBA" id="ARBA00000810"/>
    </source>
</evidence>
<dbReference type="FunFam" id="3.40.50.1460:FF:000006">
    <property type="entry name" value="Legumain"/>
    <property type="match status" value="1"/>
</dbReference>
<dbReference type="CDD" id="cd21115">
    <property type="entry name" value="legumain_C"/>
    <property type="match status" value="1"/>
</dbReference>
<sequence>MKLTIVCLLALLAFTMADKKTDHWAVIVAGSNGFWNYRHQADVCHAYHIMKDNGIPEDQIILLSYDDVASSSQNPFPGQLFNKPDGEDVYAGCNIDYKGKDVTPENFMNILKGNGDGKVLKSDSNSKVFINFADHGAPGLIAFPTKQLYAKDFHETLLYMHENKMYGEMTVYIEACESGSMFEGILEDDLNIYATTAANPHESSWGYYCGSDAVVQGKNIGSCLGDLYSIAWMEDSDAKDLCDETLSSQFDIVKERTTKSEVMKFGTFDFMDEFVGNFQGTCSAKNPIASFFKGIKKEPTYEEFHAIDSRDIKMHYLHDKYVRTYADEDAAALMAEVKNRQSIEERFSRLRASTGINAEGPVTITDWDCYKTVVSQYEDKCGLDEYDLKYFGHFVRLCEEDFDLATIDGLFAEMC</sequence>
<evidence type="ECO:0000259" key="10">
    <source>
        <dbReference type="Pfam" id="PF20985"/>
    </source>
</evidence>